<dbReference type="Proteomes" id="UP000027195">
    <property type="component" value="Unassembled WGS sequence"/>
</dbReference>
<sequence length="691" mass="75966">MELKYQLALLLFCISSQLEPAKRRLQKYPAWTNKAQPLLNQLYRAGLTVNSTAGYDKYRLFEWEPLKAGSQNHIQYLLSTGDKTLEDNFNASYMSSIAHVPSSFLHNVIYFAPKFGNLAGRISCFNPLAHNGLHECFGEVAFAPPPVQPAVLHPAIAPAVAAPQSFGPPDDATTTPPAAQPTAHIPPSRTLISKDVSPTTTVTRAACQQSPMVDLGVPAETGAAGPIVEQQEQEASEEANTVAPPHLARANLVTNAKQRRSHTWAAVKAWGQRITLLAPVIPDCEEWEGFMRDSSSNTLILAKCLMQQLKNLIRKGPIQPVSTLDFPSTLHWKESITLRGLLHPSLEGEGVGKGVLADVLETAMRTMLANKAYFQNCADSYTTLCIQPGEDRERIDNMRAFGALAFLYIYVLRRPPGSLSPLLFALLDGSPQALYNKAFLSSVLSRESMAVLECVFQLSPGDAVDMSVGYLLETTLDQQCNQYTEPRTPTAQAAIFGAIISGVHLRSLYLYLTAEARAFFEGFNFRVKLTMRTLETFDEFPDGFVGFLMAIWTIKSYISGVGTPTSPQGENPLPLEHAAVERDPTYRARLFCVSITGSEHLPMNPDAAIKVICNLTPDPLVPTANAIAVATCDTRITFPWVEDLYLWFCGGGIVLEATGERRNEFDMWVHGTVLVHSWQSFVAGDIEFNQA</sequence>
<keyword evidence="3" id="KW-1185">Reference proteome</keyword>
<feature type="compositionally biased region" description="Low complexity" evidence="1">
    <location>
        <begin position="168"/>
        <end position="187"/>
    </location>
</feature>
<reference evidence="3" key="1">
    <citation type="journal article" date="2014" name="Proc. Natl. Acad. Sci. U.S.A.">
        <title>Extensive sampling of basidiomycete genomes demonstrates inadequacy of the white-rot/brown-rot paradigm for wood decay fungi.</title>
        <authorList>
            <person name="Riley R."/>
            <person name="Salamov A.A."/>
            <person name="Brown D.W."/>
            <person name="Nagy L.G."/>
            <person name="Floudas D."/>
            <person name="Held B.W."/>
            <person name="Levasseur A."/>
            <person name="Lombard V."/>
            <person name="Morin E."/>
            <person name="Otillar R."/>
            <person name="Lindquist E.A."/>
            <person name="Sun H."/>
            <person name="LaButti K.M."/>
            <person name="Schmutz J."/>
            <person name="Jabbour D."/>
            <person name="Luo H."/>
            <person name="Baker S.E."/>
            <person name="Pisabarro A.G."/>
            <person name="Walton J.D."/>
            <person name="Blanchette R.A."/>
            <person name="Henrissat B."/>
            <person name="Martin F."/>
            <person name="Cullen D."/>
            <person name="Hibbett D.S."/>
            <person name="Grigoriev I.V."/>
        </authorList>
    </citation>
    <scope>NUCLEOTIDE SEQUENCE [LARGE SCALE GENOMIC DNA]</scope>
    <source>
        <strain evidence="3">FD-172 SS1</strain>
    </source>
</reference>
<evidence type="ECO:0000256" key="1">
    <source>
        <dbReference type="SAM" id="MobiDB-lite"/>
    </source>
</evidence>
<dbReference type="AlphaFoldDB" id="A0A067M6A5"/>
<protein>
    <submittedName>
        <fullName evidence="2">Uncharacterized protein</fullName>
    </submittedName>
</protein>
<evidence type="ECO:0000313" key="3">
    <source>
        <dbReference type="Proteomes" id="UP000027195"/>
    </source>
</evidence>
<name>A0A067M6A5_BOTB1</name>
<evidence type="ECO:0000313" key="2">
    <source>
        <dbReference type="EMBL" id="KDQ11293.1"/>
    </source>
</evidence>
<proteinExistence type="predicted"/>
<gene>
    <name evidence="2" type="ORF">BOTBODRAFT_177338</name>
</gene>
<dbReference type="HOGENOM" id="CLU_398467_0_0_1"/>
<dbReference type="EMBL" id="KL198059">
    <property type="protein sequence ID" value="KDQ11293.1"/>
    <property type="molecule type" value="Genomic_DNA"/>
</dbReference>
<dbReference type="InParanoid" id="A0A067M6A5"/>
<accession>A0A067M6A5</accession>
<organism evidence="2 3">
    <name type="scientific">Botryobasidium botryosum (strain FD-172 SS1)</name>
    <dbReference type="NCBI Taxonomy" id="930990"/>
    <lineage>
        <taxon>Eukaryota</taxon>
        <taxon>Fungi</taxon>
        <taxon>Dikarya</taxon>
        <taxon>Basidiomycota</taxon>
        <taxon>Agaricomycotina</taxon>
        <taxon>Agaricomycetes</taxon>
        <taxon>Cantharellales</taxon>
        <taxon>Botryobasidiaceae</taxon>
        <taxon>Botryobasidium</taxon>
    </lineage>
</organism>
<feature type="region of interest" description="Disordered" evidence="1">
    <location>
        <begin position="162"/>
        <end position="193"/>
    </location>
</feature>